<dbReference type="Gene3D" id="6.10.140.1320">
    <property type="match status" value="1"/>
</dbReference>
<reference evidence="7 8" key="1">
    <citation type="submission" date="2011-02" db="EMBL/GenBank/DDBJ databases">
        <title>The Genome Sequence of Sphaeroforma arctica JP610.</title>
        <authorList>
            <consortium name="The Broad Institute Genome Sequencing Platform"/>
            <person name="Russ C."/>
            <person name="Cuomo C."/>
            <person name="Young S.K."/>
            <person name="Zeng Q."/>
            <person name="Gargeya S."/>
            <person name="Alvarado L."/>
            <person name="Berlin A."/>
            <person name="Chapman S.B."/>
            <person name="Chen Z."/>
            <person name="Freedman E."/>
            <person name="Gellesch M."/>
            <person name="Goldberg J."/>
            <person name="Griggs A."/>
            <person name="Gujja S."/>
            <person name="Heilman E."/>
            <person name="Heiman D."/>
            <person name="Howarth C."/>
            <person name="Mehta T."/>
            <person name="Neiman D."/>
            <person name="Pearson M."/>
            <person name="Roberts A."/>
            <person name="Saif S."/>
            <person name="Shea T."/>
            <person name="Shenoy N."/>
            <person name="Sisk P."/>
            <person name="Stolte C."/>
            <person name="Sykes S."/>
            <person name="White J."/>
            <person name="Yandava C."/>
            <person name="Burger G."/>
            <person name="Gray M.W."/>
            <person name="Holland P.W.H."/>
            <person name="King N."/>
            <person name="Lang F.B.F."/>
            <person name="Roger A.J."/>
            <person name="Ruiz-Trillo I."/>
            <person name="Haas B."/>
            <person name="Nusbaum C."/>
            <person name="Birren B."/>
        </authorList>
    </citation>
    <scope>NUCLEOTIDE SEQUENCE [LARGE SCALE GENOMIC DNA]</scope>
    <source>
        <strain evidence="7 8">JP610</strain>
    </source>
</reference>
<keyword evidence="3 5" id="KW-1133">Transmembrane helix</keyword>
<evidence type="ECO:0000256" key="2">
    <source>
        <dbReference type="ARBA" id="ARBA00022692"/>
    </source>
</evidence>
<dbReference type="RefSeq" id="XP_014156398.1">
    <property type="nucleotide sequence ID" value="XM_014300923.1"/>
</dbReference>
<dbReference type="PANTHER" id="PTHR12297">
    <property type="entry name" value="HYPOXIA-INDUCBILE GENE 1 HIG1 -RELATED"/>
    <property type="match status" value="1"/>
</dbReference>
<dbReference type="GO" id="GO:0031966">
    <property type="term" value="C:mitochondrial membrane"/>
    <property type="evidence" value="ECO:0007669"/>
    <property type="project" value="UniProtKB-SubCell"/>
</dbReference>
<evidence type="ECO:0000256" key="5">
    <source>
        <dbReference type="SAM" id="Phobius"/>
    </source>
</evidence>
<feature type="transmembrane region" description="Helical" evidence="5">
    <location>
        <begin position="20"/>
        <end position="39"/>
    </location>
</feature>
<dbReference type="Pfam" id="PF04588">
    <property type="entry name" value="HIG_1_N"/>
    <property type="match status" value="1"/>
</dbReference>
<dbReference type="STRING" id="667725.A0A0L0G0Z4"/>
<keyword evidence="2 5" id="KW-0812">Transmembrane</keyword>
<dbReference type="OrthoDB" id="6604018at2759"/>
<comment type="subcellular location">
    <subcellularLocation>
        <location evidence="1">Mitochondrion membrane</location>
    </subcellularLocation>
</comment>
<dbReference type="PROSITE" id="PS51503">
    <property type="entry name" value="HIG1"/>
    <property type="match status" value="1"/>
</dbReference>
<dbReference type="Proteomes" id="UP000054560">
    <property type="component" value="Unassembled WGS sequence"/>
</dbReference>
<organism evidence="7 8">
    <name type="scientific">Sphaeroforma arctica JP610</name>
    <dbReference type="NCBI Taxonomy" id="667725"/>
    <lineage>
        <taxon>Eukaryota</taxon>
        <taxon>Ichthyosporea</taxon>
        <taxon>Ichthyophonida</taxon>
        <taxon>Sphaeroforma</taxon>
    </lineage>
</organism>
<protein>
    <recommendedName>
        <fullName evidence="6">HIG1 domain-containing protein</fullName>
    </recommendedName>
</protein>
<proteinExistence type="predicted"/>
<evidence type="ECO:0000256" key="1">
    <source>
        <dbReference type="ARBA" id="ARBA00004325"/>
    </source>
</evidence>
<feature type="domain" description="HIG1" evidence="6">
    <location>
        <begin position="1"/>
        <end position="83"/>
    </location>
</feature>
<evidence type="ECO:0000313" key="7">
    <source>
        <dbReference type="EMBL" id="KNC82496.1"/>
    </source>
</evidence>
<dbReference type="PANTHER" id="PTHR12297:SF18">
    <property type="entry name" value="HIG1 DOMAIN FAMILY MEMBER 2A"/>
    <property type="match status" value="1"/>
</dbReference>
<dbReference type="GO" id="GO:0097250">
    <property type="term" value="P:mitochondrial respirasome assembly"/>
    <property type="evidence" value="ECO:0007669"/>
    <property type="project" value="TreeGrafter"/>
</dbReference>
<keyword evidence="8" id="KW-1185">Reference proteome</keyword>
<evidence type="ECO:0000256" key="3">
    <source>
        <dbReference type="ARBA" id="ARBA00022989"/>
    </source>
</evidence>
<name>A0A0L0G0Z4_9EUKA</name>
<dbReference type="InterPro" id="IPR050355">
    <property type="entry name" value="RCF1"/>
</dbReference>
<dbReference type="EMBL" id="KQ241921">
    <property type="protein sequence ID" value="KNC82496.1"/>
    <property type="molecule type" value="Genomic_DNA"/>
</dbReference>
<dbReference type="GeneID" id="25905726"/>
<accession>A0A0L0G0Z4</accession>
<gene>
    <name evidence="7" type="ORF">SARC_05222</name>
</gene>
<dbReference type="PROSITE" id="PS51257">
    <property type="entry name" value="PROKAR_LIPOPROTEIN"/>
    <property type="match status" value="1"/>
</dbReference>
<evidence type="ECO:0000259" key="6">
    <source>
        <dbReference type="PROSITE" id="PS51503"/>
    </source>
</evidence>
<evidence type="ECO:0000256" key="4">
    <source>
        <dbReference type="ARBA" id="ARBA00023136"/>
    </source>
</evidence>
<keyword evidence="4 5" id="KW-0472">Membrane</keyword>
<dbReference type="AlphaFoldDB" id="A0A0L0G0Z4"/>
<sequence length="94" mass="10231">MGRKETIGEKTYRVVSENPFISLGVALTGGCLAGAFVSFRQGNHLYTQYFQRGRVGAQAFTVGALLLAFSEAEAAKKVALVERKAADDERFDNL</sequence>
<dbReference type="InterPro" id="IPR007667">
    <property type="entry name" value="Hypoxia_induced_domain"/>
</dbReference>
<evidence type="ECO:0000313" key="8">
    <source>
        <dbReference type="Proteomes" id="UP000054560"/>
    </source>
</evidence>